<evidence type="ECO:0000313" key="2">
    <source>
        <dbReference type="Proteomes" id="UP001165275"/>
    </source>
</evidence>
<sequence length="342" mass="38663">MERGLTLYGQLHAAPVLPTTDSATLLPRMGEFLHPFEYAKRFPRVATAFALVRQSATPLAKHLYTALNLPRYRHDAKGQARFVSFNAEVEQHINTQDLPALCQLLATRLGELARRLDHLLRMETQQGSSDVQALFCSKLPLLATPMLLTLASSLSHRDQRWPVRVYFPKGAEFLAPATADNRMPLPPEVTLPLVAAIEQELLQRFARQPDFQTAVIDETLRDIMVPFNERTSSSLAIDLPRGSLLSVPSGCLIRLFTHWCQPPQGYSTDLDLAVAFFDMRYSIHVPLNTNSSFPVRLARLCLWFWMWRKAVFSGWMPAIRVDSPTTMSPIRKRHCNVSAPMS</sequence>
<protein>
    <submittedName>
        <fullName evidence="1">Uncharacterized protein</fullName>
    </submittedName>
</protein>
<evidence type="ECO:0000313" key="1">
    <source>
        <dbReference type="EMBL" id="MCL1027722.1"/>
    </source>
</evidence>
<comment type="caution">
    <text evidence="1">The sequence shown here is derived from an EMBL/GenBank/DDBJ whole genome shotgun (WGS) entry which is preliminary data.</text>
</comment>
<reference evidence="1" key="1">
    <citation type="submission" date="2021-04" db="EMBL/GenBank/DDBJ databases">
        <title>Genome sequence of Serratia sp. arafor3.</title>
        <authorList>
            <person name="Besaury L."/>
        </authorList>
    </citation>
    <scope>NUCLEOTIDE SEQUENCE</scope>
    <source>
        <strain evidence="1">Arafor3</strain>
    </source>
</reference>
<organism evidence="1 2">
    <name type="scientific">Serratia silvae</name>
    <dbReference type="NCBI Taxonomy" id="2824122"/>
    <lineage>
        <taxon>Bacteria</taxon>
        <taxon>Pseudomonadati</taxon>
        <taxon>Pseudomonadota</taxon>
        <taxon>Gammaproteobacteria</taxon>
        <taxon>Enterobacterales</taxon>
        <taxon>Yersiniaceae</taxon>
        <taxon>Serratia</taxon>
    </lineage>
</organism>
<proteinExistence type="predicted"/>
<dbReference type="EMBL" id="JAGQDC010000001">
    <property type="protein sequence ID" value="MCL1027722.1"/>
    <property type="molecule type" value="Genomic_DNA"/>
</dbReference>
<accession>A0ABT0K6Z5</accession>
<dbReference type="Proteomes" id="UP001165275">
    <property type="component" value="Unassembled WGS sequence"/>
</dbReference>
<gene>
    <name evidence="1" type="ORF">KAJ71_01490</name>
</gene>
<name>A0ABT0K6Z5_9GAMM</name>
<keyword evidence="2" id="KW-1185">Reference proteome</keyword>
<dbReference type="RefSeq" id="WP_248944049.1">
    <property type="nucleotide sequence ID" value="NZ_CBCSGY010000030.1"/>
</dbReference>